<dbReference type="PANTHER" id="PTHR38731">
    <property type="entry name" value="LIPL45-RELATED LIPOPROTEIN-RELATED"/>
    <property type="match status" value="1"/>
</dbReference>
<dbReference type="Pfam" id="PF20245">
    <property type="entry name" value="DUF6600"/>
    <property type="match status" value="1"/>
</dbReference>
<evidence type="ECO:0000256" key="2">
    <source>
        <dbReference type="SAM" id="SignalP"/>
    </source>
</evidence>
<name>A0ABV6PU98_9BURK</name>
<evidence type="ECO:0000313" key="4">
    <source>
        <dbReference type="Proteomes" id="UP001589834"/>
    </source>
</evidence>
<dbReference type="Proteomes" id="UP001589834">
    <property type="component" value="Unassembled WGS sequence"/>
</dbReference>
<evidence type="ECO:0000256" key="1">
    <source>
        <dbReference type="SAM" id="MobiDB-lite"/>
    </source>
</evidence>
<dbReference type="InterPro" id="IPR046535">
    <property type="entry name" value="DUF6600"/>
</dbReference>
<gene>
    <name evidence="3" type="ORF">ACFFGG_11195</name>
</gene>
<evidence type="ECO:0000313" key="3">
    <source>
        <dbReference type="EMBL" id="MFC0593124.1"/>
    </source>
</evidence>
<keyword evidence="2" id="KW-0732">Signal</keyword>
<protein>
    <submittedName>
        <fullName evidence="3">DUF6600 domain-containing protein</fullName>
    </submittedName>
</protein>
<comment type="caution">
    <text evidence="3">The sequence shown here is derived from an EMBL/GenBank/DDBJ whole genome shotgun (WGS) entry which is preliminary data.</text>
</comment>
<keyword evidence="4" id="KW-1185">Reference proteome</keyword>
<feature type="region of interest" description="Disordered" evidence="1">
    <location>
        <begin position="391"/>
        <end position="635"/>
    </location>
</feature>
<proteinExistence type="predicted"/>
<accession>A0ABV6PU98</accession>
<feature type="compositionally biased region" description="Basic and acidic residues" evidence="1">
    <location>
        <begin position="432"/>
        <end position="444"/>
    </location>
</feature>
<feature type="compositionally biased region" description="Pro residues" evidence="1">
    <location>
        <begin position="446"/>
        <end position="463"/>
    </location>
</feature>
<dbReference type="EMBL" id="JBHLTN010000021">
    <property type="protein sequence ID" value="MFC0593124.1"/>
    <property type="molecule type" value="Genomic_DNA"/>
</dbReference>
<sequence length="635" mass="69205">MNPLSPVAGPRWRRALTATLLLAASALAWAQADPPARVAYVSALEGAVRISTDAPDDWAPASLNWPVTTGTRLQLDPGARAELDGGWLALRLQGPADLDTSALDDTHTQWALTAGTASLRVRQPPAGERVELDTPQLALVATQPGEYRLDVGPASDTTRVTVRSGSATLYGQAGQSMPVAAGQQIVLTGRDLTVLSSAAVPPRDAFGQWVAARERQRTQSPATAYVSPDMPGYAQLDAYGQWSDDATYGPVWYPAVTAADWAPYRDGRWVWVSPWGWTWVDDAPWGFAPFHYGRWTQIGPRWAWVPGPVLRRPVYAPALVQFVGAGSGWRLSAGGPGMAWFPLAPGERWHPPYHASERYRDRLNDWGHWRGPVPAPGGSFFFQHRPGAISVAPQGGFDRDGWRGGRRPRYGDGSHLPPGWMQGSRPSAPPERPPRAPAHAERPQPLRSPVPPMGVMLPRPPAPNGAGPHESTSTPAWTPGQRPPMPQAGFMPPMPHGQGLHESAPAAVQTPGPRPPAPALGPEHRSPRAERPMRPPEPEVGRPAQHRPEWAPTPQARPAAPAWRPPQPALSERPAERPQYRPEAYQPRPAREFAPPARQFNPSPDRAPRQAERGPEREHRPAPQHPRATRGDNDR</sequence>
<organism evidence="3 4">
    <name type="scientific">Ottowia pentelensis</name>
    <dbReference type="NCBI Taxonomy" id="511108"/>
    <lineage>
        <taxon>Bacteria</taxon>
        <taxon>Pseudomonadati</taxon>
        <taxon>Pseudomonadota</taxon>
        <taxon>Betaproteobacteria</taxon>
        <taxon>Burkholderiales</taxon>
        <taxon>Comamonadaceae</taxon>
        <taxon>Ottowia</taxon>
    </lineage>
</organism>
<feature type="chain" id="PRO_5045965923" evidence="2">
    <location>
        <begin position="31"/>
        <end position="635"/>
    </location>
</feature>
<feature type="compositionally biased region" description="Low complexity" evidence="1">
    <location>
        <begin position="550"/>
        <end position="562"/>
    </location>
</feature>
<reference evidence="3 4" key="1">
    <citation type="submission" date="2024-09" db="EMBL/GenBank/DDBJ databases">
        <authorList>
            <person name="Sun Q."/>
            <person name="Mori K."/>
        </authorList>
    </citation>
    <scope>NUCLEOTIDE SEQUENCE [LARGE SCALE GENOMIC DNA]</scope>
    <source>
        <strain evidence="3 4">NCAIM B.02336</strain>
    </source>
</reference>
<feature type="signal peptide" evidence="2">
    <location>
        <begin position="1"/>
        <end position="30"/>
    </location>
</feature>
<feature type="compositionally biased region" description="Basic and acidic residues" evidence="1">
    <location>
        <begin position="606"/>
        <end position="621"/>
    </location>
</feature>
<feature type="compositionally biased region" description="Basic and acidic residues" evidence="1">
    <location>
        <begin position="522"/>
        <end position="540"/>
    </location>
</feature>
<dbReference type="RefSeq" id="WP_377483081.1">
    <property type="nucleotide sequence ID" value="NZ_JBHLTN010000021.1"/>
</dbReference>